<comment type="caution">
    <text evidence="1">The sequence shown here is derived from an EMBL/GenBank/DDBJ whole genome shotgun (WGS) entry which is preliminary data.</text>
</comment>
<dbReference type="Pfam" id="PF03692">
    <property type="entry name" value="CxxCxxCC"/>
    <property type="match status" value="1"/>
</dbReference>
<evidence type="ECO:0000313" key="1">
    <source>
        <dbReference type="EMBL" id="GFK92513.1"/>
    </source>
</evidence>
<dbReference type="Proteomes" id="UP000494245">
    <property type="component" value="Unassembled WGS sequence"/>
</dbReference>
<organism evidence="1 2">
    <name type="scientific">Fundidesulfovibrio magnetotacticus</name>
    <dbReference type="NCBI Taxonomy" id="2730080"/>
    <lineage>
        <taxon>Bacteria</taxon>
        <taxon>Pseudomonadati</taxon>
        <taxon>Thermodesulfobacteriota</taxon>
        <taxon>Desulfovibrionia</taxon>
        <taxon>Desulfovibrionales</taxon>
        <taxon>Desulfovibrionaceae</taxon>
        <taxon>Fundidesulfovibrio</taxon>
    </lineage>
</organism>
<dbReference type="RefSeq" id="WP_173081196.1">
    <property type="nucleotide sequence ID" value="NZ_BLTE01000001.1"/>
</dbReference>
<protein>
    <recommendedName>
        <fullName evidence="3">YkgJ family cysteine cluster protein</fullName>
    </recommendedName>
</protein>
<evidence type="ECO:0000313" key="2">
    <source>
        <dbReference type="Proteomes" id="UP000494245"/>
    </source>
</evidence>
<accession>A0A6V8LIH4</accession>
<dbReference type="PANTHER" id="PTHR35866:SF1">
    <property type="entry name" value="YKGJ FAMILY CYSTEINE CLUSTER PROTEIN"/>
    <property type="match status" value="1"/>
</dbReference>
<evidence type="ECO:0008006" key="3">
    <source>
        <dbReference type="Google" id="ProtNLM"/>
    </source>
</evidence>
<name>A0A6V8LIH4_9BACT</name>
<reference evidence="1 2" key="2">
    <citation type="submission" date="2020-05" db="EMBL/GenBank/DDBJ databases">
        <title>Draft genome sequence of Desulfovibrio sp. strainFSS-1.</title>
        <authorList>
            <person name="Shimoshige H."/>
            <person name="Kobayashi H."/>
            <person name="Maekawa T."/>
        </authorList>
    </citation>
    <scope>NUCLEOTIDE SEQUENCE [LARGE SCALE GENOMIC DNA]</scope>
    <source>
        <strain evidence="1 2">SIID29052-01</strain>
    </source>
</reference>
<gene>
    <name evidence="1" type="ORF">NNJEOMEG_00338</name>
</gene>
<reference evidence="1 2" key="1">
    <citation type="submission" date="2020-04" db="EMBL/GenBank/DDBJ databases">
        <authorList>
            <consortium name="Desulfovibrio sp. FSS-1 genome sequencing consortium"/>
            <person name="Shimoshige H."/>
            <person name="Kobayashi H."/>
            <person name="Maekawa T."/>
        </authorList>
    </citation>
    <scope>NUCLEOTIDE SEQUENCE [LARGE SCALE GENOMIC DNA]</scope>
    <source>
        <strain evidence="1 2">SIID29052-01</strain>
    </source>
</reference>
<dbReference type="EMBL" id="BLTE01000001">
    <property type="protein sequence ID" value="GFK92513.1"/>
    <property type="molecule type" value="Genomic_DNA"/>
</dbReference>
<sequence length="262" mass="29817">MDKDADVGHDAASRFLDSLPELRPGEPFRFACHPDVPCYNACCSDLALMLTPYDVLRLRRQLGLSSRDFIARHAVMAQAPDTGFPMLRLAMREDLPGLPCPFVTRAGCSVYPGRPGACRTYPLGRATKTGPDGEVVARFFVVREPHCRGFEQARDWTSASWLDDQDLAEYNRSNDRYMLLLAHARDRGATLNPKQANTVFLAAYNVDAFRDFLRDTRMLERLELADEDRQGILDDEERRLRFAMDWLELALFGLENNLRKKA</sequence>
<proteinExistence type="predicted"/>
<dbReference type="PANTHER" id="PTHR35866">
    <property type="entry name" value="PUTATIVE-RELATED"/>
    <property type="match status" value="1"/>
</dbReference>
<dbReference type="AlphaFoldDB" id="A0A6V8LIH4"/>
<keyword evidence="2" id="KW-1185">Reference proteome</keyword>
<dbReference type="InterPro" id="IPR005358">
    <property type="entry name" value="Puta_zinc/iron-chelating_dom"/>
</dbReference>